<comment type="function">
    <text evidence="6 8">Involved in pre-mRNA splicing and required for cell cycle progression at G2/M.</text>
</comment>
<evidence type="ECO:0000256" key="1">
    <source>
        <dbReference type="ARBA" id="ARBA00022574"/>
    </source>
</evidence>
<dbReference type="EMBL" id="JH794165">
    <property type="protein sequence ID" value="ELQ68659.1"/>
    <property type="molecule type" value="Genomic_DNA"/>
</dbReference>
<keyword evidence="3 8" id="KW-0677">Repeat</keyword>
<comment type="similarity">
    <text evidence="5 8">Belongs to the WD repeat PRL1/PRL2 family.</text>
</comment>
<feature type="repeat" description="WD" evidence="7">
    <location>
        <begin position="405"/>
        <end position="445"/>
    </location>
</feature>
<evidence type="ECO:0000256" key="6">
    <source>
        <dbReference type="ARBA" id="ARBA00056150"/>
    </source>
</evidence>
<keyword evidence="1 7" id="KW-0853">WD repeat</keyword>
<keyword evidence="8" id="KW-0507">mRNA processing</keyword>
<dbReference type="PROSITE" id="PS00678">
    <property type="entry name" value="WD_REPEATS_1"/>
    <property type="match status" value="2"/>
</dbReference>
<dbReference type="InterPro" id="IPR019775">
    <property type="entry name" value="WD40_repeat_CS"/>
</dbReference>
<dbReference type="PROSITE" id="PS50294">
    <property type="entry name" value="WD_REPEATS_REGION"/>
    <property type="match status" value="4"/>
</dbReference>
<evidence type="ECO:0000313" key="10">
    <source>
        <dbReference type="EMBL" id="ELQ68659.1"/>
    </source>
</evidence>
<dbReference type="AlphaFoldDB" id="L7JLD8"/>
<feature type="repeat" description="WD" evidence="7">
    <location>
        <begin position="280"/>
        <end position="321"/>
    </location>
</feature>
<dbReference type="Gene3D" id="2.130.10.10">
    <property type="entry name" value="YVTN repeat-like/Quinoprotein amine dehydrogenase"/>
    <property type="match status" value="1"/>
</dbReference>
<feature type="region of interest" description="Disordered" evidence="9">
    <location>
        <begin position="78"/>
        <end position="107"/>
    </location>
</feature>
<dbReference type="GO" id="GO:0000974">
    <property type="term" value="C:Prp19 complex"/>
    <property type="evidence" value="ECO:0007669"/>
    <property type="project" value="TreeGrafter"/>
</dbReference>
<dbReference type="InterPro" id="IPR001680">
    <property type="entry name" value="WD40_rpt"/>
</dbReference>
<evidence type="ECO:0000256" key="3">
    <source>
        <dbReference type="ARBA" id="ARBA00022737"/>
    </source>
</evidence>
<dbReference type="PANTHER" id="PTHR19923">
    <property type="entry name" value="WD40 REPEAT PROTEINPRL1/PRL2-RELATED"/>
    <property type="match status" value="1"/>
</dbReference>
<keyword evidence="4 8" id="KW-0508">mRNA splicing</keyword>
<accession>L7JLD8</accession>
<feature type="repeat" description="WD" evidence="7">
    <location>
        <begin position="196"/>
        <end position="237"/>
    </location>
</feature>
<keyword evidence="8" id="KW-0539">Nucleus</keyword>
<dbReference type="GO" id="GO:0071013">
    <property type="term" value="C:catalytic step 2 spliceosome"/>
    <property type="evidence" value="ECO:0007669"/>
    <property type="project" value="TreeGrafter"/>
</dbReference>
<evidence type="ECO:0000256" key="2">
    <source>
        <dbReference type="ARBA" id="ARBA00022728"/>
    </source>
</evidence>
<dbReference type="Pfam" id="PF00400">
    <property type="entry name" value="WD40"/>
    <property type="match status" value="7"/>
</dbReference>
<feature type="repeat" description="WD" evidence="7">
    <location>
        <begin position="238"/>
        <end position="279"/>
    </location>
</feature>
<dbReference type="InterPro" id="IPR036322">
    <property type="entry name" value="WD40_repeat_dom_sf"/>
</dbReference>
<proteinExistence type="inferred from homology"/>
<dbReference type="FunFam" id="2.130.10.10:FF:000012">
    <property type="entry name" value="Putative pleiotropic regulator 1"/>
    <property type="match status" value="1"/>
</dbReference>
<comment type="subunit">
    <text evidence="8">Associated with the spliceosome.</text>
</comment>
<dbReference type="SMART" id="SM00320">
    <property type="entry name" value="WD40"/>
    <property type="match status" value="7"/>
</dbReference>
<feature type="repeat" description="WD" evidence="7">
    <location>
        <begin position="322"/>
        <end position="363"/>
    </location>
</feature>
<protein>
    <recommendedName>
        <fullName evidence="8">Pre-mRNA-splicing factor PRP46</fullName>
    </recommendedName>
    <alternativeName>
        <fullName evidence="8">Pre-mRNA-processing protein 46</fullName>
    </alternativeName>
</protein>
<reference evidence="10" key="1">
    <citation type="journal article" date="2012" name="PLoS Genet.">
        <title>Comparative analysis of the genomes of two field isolates of the rice blast fungus Magnaporthe oryzae.</title>
        <authorList>
            <person name="Xue M."/>
            <person name="Yang J."/>
            <person name="Li Z."/>
            <person name="Hu S."/>
            <person name="Yao N."/>
            <person name="Dean R.A."/>
            <person name="Zhao W."/>
            <person name="Shen M."/>
            <person name="Zhang H."/>
            <person name="Li C."/>
            <person name="Liu L."/>
            <person name="Cao L."/>
            <person name="Xu X."/>
            <person name="Xing Y."/>
            <person name="Hsiang T."/>
            <person name="Zhang Z."/>
            <person name="Xu J.R."/>
            <person name="Peng Y.L."/>
        </authorList>
    </citation>
    <scope>NUCLEOTIDE SEQUENCE [LARGE SCALE GENOMIC DNA]</scope>
    <source>
        <strain evidence="10">P131</strain>
    </source>
</reference>
<dbReference type="InterPro" id="IPR045241">
    <property type="entry name" value="Prp46/PLRG1-like"/>
</dbReference>
<dbReference type="InterPro" id="IPR020472">
    <property type="entry name" value="WD40_PAC1"/>
</dbReference>
<feature type="region of interest" description="Disordered" evidence="9">
    <location>
        <begin position="139"/>
        <end position="165"/>
    </location>
</feature>
<feature type="compositionally biased region" description="Gly residues" evidence="9">
    <location>
        <begin position="140"/>
        <end position="149"/>
    </location>
</feature>
<dbReference type="GO" id="GO:0071011">
    <property type="term" value="C:precatalytic spliceosome"/>
    <property type="evidence" value="ECO:0007669"/>
    <property type="project" value="TreeGrafter"/>
</dbReference>
<evidence type="ECO:0000256" key="8">
    <source>
        <dbReference type="RuleBase" id="RU369036"/>
    </source>
</evidence>
<evidence type="ECO:0000256" key="7">
    <source>
        <dbReference type="PROSITE-ProRule" id="PRU00221"/>
    </source>
</evidence>
<dbReference type="CDD" id="cd00200">
    <property type="entry name" value="WD40"/>
    <property type="match status" value="1"/>
</dbReference>
<dbReference type="PROSITE" id="PS50082">
    <property type="entry name" value="WD_REPEATS_2"/>
    <property type="match status" value="5"/>
</dbReference>
<keyword evidence="2 8" id="KW-0747">Spliceosome</keyword>
<dbReference type="PANTHER" id="PTHR19923:SF0">
    <property type="entry name" value="PLEIOTROPIC REGULATOR 1"/>
    <property type="match status" value="1"/>
</dbReference>
<sequence>MAQDSVEGPADAALQALIIKNAKQTRDIFTDITSRKRIKLVDPATPTDGDLDRDTLALRFNSEYADLRELPPALAARQVAAAGGRKKPGARKAAAAGPPADTPEEKSRKLIEGIPTRGANPRSQNGTGAAQSSALVLKGRGTGTEGQGGQEQRQQQKQNDRGPPVIGQQLTLARAQELNMQLKPEWHRPWKLMRVISGHLGWVRALAVEPDNKWFASGAGDRTIKIWDLASGRLRLTLTGHISTVRGLAVSPRHPYLFSCAEDKMVKCWDLETNKVIRHYHGHLSGVYTLALHPTLDVLVTGGRDGVARVWDMRTRSNIHVLSGHTGTVSELVCQEADPQVITGSLDSTVRMWDLAAGKTMGVLTHHKKGVRALATHPTEFTFASGSAGSIKQWKCPEGAFMQNFEGHNSIINTLSVNDQNVFFSGADNGSMSFWDWKTGHRFQSLDTTAQPGSLQAESGIFTSTFDQSGSRLICGEADKTIKIWKEDMEATPETHPLDWKPTLDFSTTQVQERYIKALSRHTNGKGLYVYV</sequence>
<dbReference type="PRINTS" id="PR00320">
    <property type="entry name" value="GPROTEINBRPT"/>
</dbReference>
<evidence type="ECO:0000256" key="4">
    <source>
        <dbReference type="ARBA" id="ARBA00023187"/>
    </source>
</evidence>
<dbReference type="SUPFAM" id="SSF50978">
    <property type="entry name" value="WD40 repeat-like"/>
    <property type="match status" value="1"/>
</dbReference>
<dbReference type="GO" id="GO:0000398">
    <property type="term" value="P:mRNA splicing, via spliceosome"/>
    <property type="evidence" value="ECO:0007669"/>
    <property type="project" value="UniProtKB-UniRule"/>
</dbReference>
<gene>
    <name evidence="10" type="ORF">OOW_P131scaffold00222g2</name>
</gene>
<dbReference type="InterPro" id="IPR015943">
    <property type="entry name" value="WD40/YVTN_repeat-like_dom_sf"/>
</dbReference>
<evidence type="ECO:0000256" key="5">
    <source>
        <dbReference type="ARBA" id="ARBA00025726"/>
    </source>
</evidence>
<comment type="subcellular location">
    <subcellularLocation>
        <location evidence="8">Nucleus</location>
    </subcellularLocation>
</comment>
<organism>
    <name type="scientific">Pyricularia oryzae (strain P131)</name>
    <name type="common">Rice blast fungus</name>
    <name type="synonym">Magnaporthe oryzae</name>
    <dbReference type="NCBI Taxonomy" id="1143193"/>
    <lineage>
        <taxon>Eukaryota</taxon>
        <taxon>Fungi</taxon>
        <taxon>Dikarya</taxon>
        <taxon>Ascomycota</taxon>
        <taxon>Pezizomycotina</taxon>
        <taxon>Sordariomycetes</taxon>
        <taxon>Sordariomycetidae</taxon>
        <taxon>Magnaporthales</taxon>
        <taxon>Pyriculariaceae</taxon>
        <taxon>Pyricularia</taxon>
    </lineage>
</organism>
<evidence type="ECO:0000256" key="9">
    <source>
        <dbReference type="SAM" id="MobiDB-lite"/>
    </source>
</evidence>
<name>L7JLD8_PYRO1</name>